<keyword evidence="2" id="KW-1185">Reference proteome</keyword>
<evidence type="ECO:0000313" key="2">
    <source>
        <dbReference type="Proteomes" id="UP000244240"/>
    </source>
</evidence>
<protein>
    <submittedName>
        <fullName evidence="1">Uncharacterized protein DUF2757</fullName>
    </submittedName>
</protein>
<dbReference type="Proteomes" id="UP000244240">
    <property type="component" value="Unassembled WGS sequence"/>
</dbReference>
<comment type="caution">
    <text evidence="1">The sequence shown here is derived from an EMBL/GenBank/DDBJ whole genome shotgun (WGS) entry which is preliminary data.</text>
</comment>
<dbReference type="RefSeq" id="WP_108025122.1">
    <property type="nucleotide sequence ID" value="NZ_QBKR01000020.1"/>
</dbReference>
<name>A0A2T6BGR0_9BACL</name>
<dbReference type="AlphaFoldDB" id="A0A2T6BGR0"/>
<gene>
    <name evidence="1" type="ORF">C8P63_12035</name>
</gene>
<dbReference type="InterPro" id="IPR020115">
    <property type="entry name" value="Fin"/>
</dbReference>
<proteinExistence type="predicted"/>
<dbReference type="OrthoDB" id="2084556at2"/>
<dbReference type="GO" id="GO:0010468">
    <property type="term" value="P:regulation of gene expression"/>
    <property type="evidence" value="ECO:0007669"/>
    <property type="project" value="InterPro"/>
</dbReference>
<dbReference type="Pfam" id="PF10955">
    <property type="entry name" value="Fin"/>
    <property type="match status" value="1"/>
</dbReference>
<dbReference type="EMBL" id="QBKR01000020">
    <property type="protein sequence ID" value="PTX55240.1"/>
    <property type="molecule type" value="Genomic_DNA"/>
</dbReference>
<accession>A0A2T6BGR0</accession>
<reference evidence="1 2" key="1">
    <citation type="submission" date="2018-04" db="EMBL/GenBank/DDBJ databases">
        <title>Genomic Encyclopedia of Archaeal and Bacterial Type Strains, Phase II (KMG-II): from individual species to whole genera.</title>
        <authorList>
            <person name="Goeker M."/>
        </authorList>
    </citation>
    <scope>NUCLEOTIDE SEQUENCE [LARGE SCALE GENOMIC DNA]</scope>
    <source>
        <strain evidence="1 2">DSM 45787</strain>
    </source>
</reference>
<organism evidence="1 2">
    <name type="scientific">Melghirimyces profundicolus</name>
    <dbReference type="NCBI Taxonomy" id="1242148"/>
    <lineage>
        <taxon>Bacteria</taxon>
        <taxon>Bacillati</taxon>
        <taxon>Bacillota</taxon>
        <taxon>Bacilli</taxon>
        <taxon>Bacillales</taxon>
        <taxon>Thermoactinomycetaceae</taxon>
        <taxon>Melghirimyces</taxon>
    </lineage>
</organism>
<evidence type="ECO:0000313" key="1">
    <source>
        <dbReference type="EMBL" id="PTX55240.1"/>
    </source>
</evidence>
<sequence length="76" mass="8880">MEVNYFCRYCNSTIGRIDHDGVTEVQLGFHWLTPEERKDIISYDSDGRTTVRVVCETCQEMLNRNPELSLLSRPLQ</sequence>